<protein>
    <submittedName>
        <fullName evidence="2">Vitamin B12 ABC transporter, B12-binding component BtuF</fullName>
    </submittedName>
</protein>
<evidence type="ECO:0000259" key="1">
    <source>
        <dbReference type="PROSITE" id="PS50983"/>
    </source>
</evidence>
<keyword evidence="3" id="KW-1185">Reference proteome</keyword>
<proteinExistence type="predicted"/>
<sequence length="269" mass="28616">MIRRGGAALVLGLALFCADAVRAEGLRILSLDQCADQFALALGGPEDRLFLSPRADDPDSHLRAQAWGHARVRPTLEAALIARPDVVLRYWGGEPRLLTALERRGVTVVGIEDATDFDGVRANVRRVADALGRQDAGRGLIADMDERLASAAGAGASGSALYMTAGGFTAGENTLVGAIMRAAGLRSLSPSPWFAPVSVERLLLEPPARFVLAFYEQVRADWRGPGRHPALRRLIDDRAVTRLSGSAMACPAWFAAEAAEALAVEAARP</sequence>
<dbReference type="PROSITE" id="PS50983">
    <property type="entry name" value="FE_B12_PBP"/>
    <property type="match status" value="1"/>
</dbReference>
<dbReference type="SUPFAM" id="SSF53807">
    <property type="entry name" value="Helical backbone' metal receptor"/>
    <property type="match status" value="1"/>
</dbReference>
<dbReference type="Pfam" id="PF01497">
    <property type="entry name" value="Peripla_BP_2"/>
    <property type="match status" value="1"/>
</dbReference>
<dbReference type="RefSeq" id="WP_021697572.1">
    <property type="nucleotide sequence ID" value="NZ_BATC01000028.1"/>
</dbReference>
<dbReference type="OrthoDB" id="1632039at2"/>
<dbReference type="InterPro" id="IPR002491">
    <property type="entry name" value="ABC_transptr_periplasmic_BD"/>
</dbReference>
<organism evidence="2 3">
    <name type="scientific">Brevundimonas abyssalis TAR-001</name>
    <dbReference type="NCBI Taxonomy" id="1391729"/>
    <lineage>
        <taxon>Bacteria</taxon>
        <taxon>Pseudomonadati</taxon>
        <taxon>Pseudomonadota</taxon>
        <taxon>Alphaproteobacteria</taxon>
        <taxon>Caulobacterales</taxon>
        <taxon>Caulobacteraceae</taxon>
        <taxon>Brevundimonas</taxon>
    </lineage>
</organism>
<gene>
    <name evidence="2" type="ORF">MBEBAB_1727</name>
</gene>
<comment type="caution">
    <text evidence="2">The sequence shown here is derived from an EMBL/GenBank/DDBJ whole genome shotgun (WGS) entry which is preliminary data.</text>
</comment>
<name>A0A8E0NBU3_9CAUL</name>
<dbReference type="Gene3D" id="3.40.50.1980">
    <property type="entry name" value="Nitrogenase molybdenum iron protein domain"/>
    <property type="match status" value="1"/>
</dbReference>
<dbReference type="EMBL" id="BATC01000028">
    <property type="protein sequence ID" value="GAD59477.1"/>
    <property type="molecule type" value="Genomic_DNA"/>
</dbReference>
<accession>A0A8E0NBU3</accession>
<dbReference type="PANTHER" id="PTHR30535">
    <property type="entry name" value="VITAMIN B12-BINDING PROTEIN"/>
    <property type="match status" value="1"/>
</dbReference>
<dbReference type="InterPro" id="IPR050902">
    <property type="entry name" value="ABC_Transporter_SBP"/>
</dbReference>
<dbReference type="AlphaFoldDB" id="A0A8E0NBU3"/>
<evidence type="ECO:0000313" key="3">
    <source>
        <dbReference type="Proteomes" id="UP000016569"/>
    </source>
</evidence>
<dbReference type="Proteomes" id="UP000016569">
    <property type="component" value="Unassembled WGS sequence"/>
</dbReference>
<dbReference type="CDD" id="cd00636">
    <property type="entry name" value="TroA-like"/>
    <property type="match status" value="1"/>
</dbReference>
<dbReference type="PANTHER" id="PTHR30535:SF34">
    <property type="entry name" value="MOLYBDATE-BINDING PROTEIN MOLA"/>
    <property type="match status" value="1"/>
</dbReference>
<feature type="domain" description="Fe/B12 periplasmic-binding" evidence="1">
    <location>
        <begin position="27"/>
        <end position="269"/>
    </location>
</feature>
<evidence type="ECO:0000313" key="2">
    <source>
        <dbReference type="EMBL" id="GAD59477.1"/>
    </source>
</evidence>
<reference evidence="3" key="1">
    <citation type="journal article" date="2013" name="Genome Announc.">
        <title>Draft Genome Sequence of the Dimorphic Prosthecate Bacterium Brevundimonas abyssalis TAR-001T.</title>
        <authorList>
            <person name="Tsubouchi T."/>
            <person name="Nishi S."/>
            <person name="Usui K."/>
            <person name="Shimane Y."/>
            <person name="Takaki Y."/>
            <person name="Maruyama T."/>
            <person name="Hatada Y."/>
        </authorList>
    </citation>
    <scope>NUCLEOTIDE SEQUENCE [LARGE SCALE GENOMIC DNA]</scope>
    <source>
        <strain evidence="3">TAR-001</strain>
    </source>
</reference>